<dbReference type="InterPro" id="IPR050276">
    <property type="entry name" value="MshD_Acetyltransferase"/>
</dbReference>
<dbReference type="InterPro" id="IPR000182">
    <property type="entry name" value="GNAT_dom"/>
</dbReference>
<evidence type="ECO:0000313" key="5">
    <source>
        <dbReference type="Proteomes" id="UP001150062"/>
    </source>
</evidence>
<dbReference type="InterPro" id="IPR016181">
    <property type="entry name" value="Acyl_CoA_acyltransferase"/>
</dbReference>
<evidence type="ECO:0000313" key="2">
    <source>
        <dbReference type="EMBL" id="KAJ3441585.1"/>
    </source>
</evidence>
<dbReference type="GO" id="GO:0016747">
    <property type="term" value="F:acyltransferase activity, transferring groups other than amino-acyl groups"/>
    <property type="evidence" value="ECO:0007669"/>
    <property type="project" value="InterPro"/>
</dbReference>
<gene>
    <name evidence="2" type="ORF">M0812_13598</name>
    <name evidence="3" type="ORF">M0813_05493</name>
</gene>
<organism evidence="2 4">
    <name type="scientific">Anaeramoeba flamelloides</name>
    <dbReference type="NCBI Taxonomy" id="1746091"/>
    <lineage>
        <taxon>Eukaryota</taxon>
        <taxon>Metamonada</taxon>
        <taxon>Anaeramoebidae</taxon>
        <taxon>Anaeramoeba</taxon>
    </lineage>
</organism>
<dbReference type="PANTHER" id="PTHR43617">
    <property type="entry name" value="L-AMINO ACID N-ACETYLTRANSFERASE"/>
    <property type="match status" value="1"/>
</dbReference>
<proteinExistence type="predicted"/>
<name>A0AAV7ZML1_9EUKA</name>
<dbReference type="EMBL" id="JANTQA010000029">
    <property type="protein sequence ID" value="KAJ3441585.1"/>
    <property type="molecule type" value="Genomic_DNA"/>
</dbReference>
<keyword evidence="5" id="KW-1185">Reference proteome</keyword>
<dbReference type="Gene3D" id="3.40.630.30">
    <property type="match status" value="1"/>
</dbReference>
<dbReference type="SUPFAM" id="SSF55729">
    <property type="entry name" value="Acyl-CoA N-acyltransferases (Nat)"/>
    <property type="match status" value="1"/>
</dbReference>
<dbReference type="CDD" id="cd04301">
    <property type="entry name" value="NAT_SF"/>
    <property type="match status" value="1"/>
</dbReference>
<reference evidence="3" key="1">
    <citation type="submission" date="2022-08" db="EMBL/GenBank/DDBJ databases">
        <title>Novel sulfate-reducing endosymbionts in the free-living metamonad Anaeramoeba.</title>
        <authorList>
            <person name="Jerlstrom-Hultqvist J."/>
            <person name="Cepicka I."/>
            <person name="Gallot-Lavallee L."/>
            <person name="Salas-Leiva D."/>
            <person name="Curtis B.A."/>
            <person name="Zahonova K."/>
            <person name="Pipaliya S."/>
            <person name="Dacks J."/>
            <person name="Roger A.J."/>
        </authorList>
    </citation>
    <scope>NUCLEOTIDE SEQUENCE</scope>
    <source>
        <strain evidence="3">Schooner1</strain>
    </source>
</reference>
<evidence type="ECO:0000313" key="3">
    <source>
        <dbReference type="EMBL" id="KAJ6231762.1"/>
    </source>
</evidence>
<reference evidence="2" key="2">
    <citation type="submission" date="2022-08" db="EMBL/GenBank/DDBJ databases">
        <title>Novel sulphate-reducing endosymbionts in the free-living metamonad Anaeramoeba.</title>
        <authorList>
            <person name="Jerlstrom-Hultqvist J."/>
            <person name="Cepicka I."/>
            <person name="Gallot-Lavallee L."/>
            <person name="Salas-Leiva D."/>
            <person name="Curtis B.A."/>
            <person name="Zahonova K."/>
            <person name="Pipaliya S."/>
            <person name="Dacks J."/>
            <person name="Roger A.J."/>
        </authorList>
    </citation>
    <scope>NUCLEOTIDE SEQUENCE</scope>
    <source>
        <strain evidence="2">Busselton2</strain>
    </source>
</reference>
<feature type="domain" description="N-acetyltransferase" evidence="1">
    <location>
        <begin position="9"/>
        <end position="160"/>
    </location>
</feature>
<evidence type="ECO:0000259" key="1">
    <source>
        <dbReference type="PROSITE" id="PS51186"/>
    </source>
</evidence>
<dbReference type="Proteomes" id="UP001150062">
    <property type="component" value="Unassembled WGS sequence"/>
</dbReference>
<dbReference type="Proteomes" id="UP001146793">
    <property type="component" value="Unassembled WGS sequence"/>
</dbReference>
<dbReference type="Pfam" id="PF13673">
    <property type="entry name" value="Acetyltransf_10"/>
    <property type="match status" value="1"/>
</dbReference>
<dbReference type="PROSITE" id="PS51186">
    <property type="entry name" value="GNAT"/>
    <property type="match status" value="1"/>
</dbReference>
<protein>
    <submittedName>
        <fullName evidence="2">Glucosamine 6-phosphate n-acetyltransferase</fullName>
    </submittedName>
</protein>
<comment type="caution">
    <text evidence="2">The sequence shown here is derived from an EMBL/GenBank/DDBJ whole genome shotgun (WGS) entry which is preliminary data.</text>
</comment>
<evidence type="ECO:0000313" key="4">
    <source>
        <dbReference type="Proteomes" id="UP001146793"/>
    </source>
</evidence>
<dbReference type="EMBL" id="JAOAOG010000298">
    <property type="protein sequence ID" value="KAJ6231762.1"/>
    <property type="molecule type" value="Genomic_DNA"/>
</dbReference>
<accession>A0AAV7ZML1</accession>
<sequence>MTVSLHWVDEEDLLFTKLLDLRWRVLREPLGMERGTENNFLDGKPRTTHLVAVNNSNVVGTITIWMIPNSNQVRLDQVCVDVDWQKKGVGSKLVKEFLRVIQNKSTVKTTNKTVSGNYNSIFVHSRVSAVKFYQSLGFEIEGESFLEVGIPHINMTINFDDEK</sequence>
<dbReference type="AlphaFoldDB" id="A0AAV7ZML1"/>